<gene>
    <name evidence="2" type="ORF">L798_13052</name>
</gene>
<reference evidence="2 3" key="1">
    <citation type="journal article" date="2014" name="Nat. Commun.">
        <title>Molecular traces of alternative social organization in a termite genome.</title>
        <authorList>
            <person name="Terrapon N."/>
            <person name="Li C."/>
            <person name="Robertson H.M."/>
            <person name="Ji L."/>
            <person name="Meng X."/>
            <person name="Booth W."/>
            <person name="Chen Z."/>
            <person name="Childers C.P."/>
            <person name="Glastad K.M."/>
            <person name="Gokhale K."/>
            <person name="Gowin J."/>
            <person name="Gronenberg W."/>
            <person name="Hermansen R.A."/>
            <person name="Hu H."/>
            <person name="Hunt B.G."/>
            <person name="Huylmans A.K."/>
            <person name="Khalil S.M."/>
            <person name="Mitchell R.D."/>
            <person name="Munoz-Torres M.C."/>
            <person name="Mustard J.A."/>
            <person name="Pan H."/>
            <person name="Reese J.T."/>
            <person name="Scharf M.E."/>
            <person name="Sun F."/>
            <person name="Vogel H."/>
            <person name="Xiao J."/>
            <person name="Yang W."/>
            <person name="Yang Z."/>
            <person name="Yang Z."/>
            <person name="Zhou J."/>
            <person name="Zhu J."/>
            <person name="Brent C.S."/>
            <person name="Elsik C.G."/>
            <person name="Goodisman M.A."/>
            <person name="Liberles D.A."/>
            <person name="Roe R.M."/>
            <person name="Vargo E.L."/>
            <person name="Vilcinskas A."/>
            <person name="Wang J."/>
            <person name="Bornberg-Bauer E."/>
            <person name="Korb J."/>
            <person name="Zhang G."/>
            <person name="Liebig J."/>
        </authorList>
    </citation>
    <scope>NUCLEOTIDE SEQUENCE [LARGE SCALE GENOMIC DNA]</scope>
    <source>
        <tissue evidence="2">Whole organism</tissue>
    </source>
</reference>
<keyword evidence="1" id="KW-0812">Transmembrane</keyword>
<organism evidence="2 3">
    <name type="scientific">Zootermopsis nevadensis</name>
    <name type="common">Dampwood termite</name>
    <dbReference type="NCBI Taxonomy" id="136037"/>
    <lineage>
        <taxon>Eukaryota</taxon>
        <taxon>Metazoa</taxon>
        <taxon>Ecdysozoa</taxon>
        <taxon>Arthropoda</taxon>
        <taxon>Hexapoda</taxon>
        <taxon>Insecta</taxon>
        <taxon>Pterygota</taxon>
        <taxon>Neoptera</taxon>
        <taxon>Polyneoptera</taxon>
        <taxon>Dictyoptera</taxon>
        <taxon>Blattodea</taxon>
        <taxon>Blattoidea</taxon>
        <taxon>Termitoidae</taxon>
        <taxon>Termopsidae</taxon>
        <taxon>Zootermopsis</taxon>
    </lineage>
</organism>
<dbReference type="Proteomes" id="UP000027135">
    <property type="component" value="Unassembled WGS sequence"/>
</dbReference>
<accession>A0A067QSB0</accession>
<name>A0A067QSB0_ZOONE</name>
<keyword evidence="1" id="KW-1133">Transmembrane helix</keyword>
<keyword evidence="1" id="KW-0472">Membrane</keyword>
<dbReference type="EMBL" id="KK852992">
    <property type="protein sequence ID" value="KDR12748.1"/>
    <property type="molecule type" value="Genomic_DNA"/>
</dbReference>
<evidence type="ECO:0000256" key="1">
    <source>
        <dbReference type="SAM" id="Phobius"/>
    </source>
</evidence>
<dbReference type="InParanoid" id="A0A067QSB0"/>
<keyword evidence="3" id="KW-1185">Reference proteome</keyword>
<evidence type="ECO:0000313" key="2">
    <source>
        <dbReference type="EMBL" id="KDR12748.1"/>
    </source>
</evidence>
<feature type="transmembrane region" description="Helical" evidence="1">
    <location>
        <begin position="94"/>
        <end position="114"/>
    </location>
</feature>
<sequence>MQDPLSAVMFELARQQPGTSQVRLLSISRETNITLNLFYPCYYGRREPTGVQHLPPALKTRAIYLYIQLQGSFSVISLTKVAEAFTLSEPTNSGFKSLVITSSFIVRIGISYYLSFNLIKLRRRLVFVVR</sequence>
<evidence type="ECO:0000313" key="3">
    <source>
        <dbReference type="Proteomes" id="UP000027135"/>
    </source>
</evidence>
<dbReference type="AlphaFoldDB" id="A0A067QSB0"/>
<proteinExistence type="predicted"/>
<protein>
    <submittedName>
        <fullName evidence="2">Uncharacterized protein</fullName>
    </submittedName>
</protein>